<keyword evidence="3" id="KW-0804">Transcription</keyword>
<sequence length="339" mass="36222">MRKGIKDVARLAGVSVGTVSHVLNHPELVTPETAQRVRDAMDELGYVRNEPARQLALRGRSELIAMIIPAITDVFFLDVVDGAQQAALLAGAELMVASSEHDLEREQRQLQTLEQRRVRGVLLSPAVDASLDGVRALQRRGTPLTLIGPAFGRRGFCSVSIDERSGGRQVGEHLAAAGHRRVAYAGTPLAVHHVRERFEGLVEAVPEAQVTAVDVAGWQPGGGLPALAELLAAPAARRPTAVFCANDLIALEALAECAARGLSVPGDVAVVGYDDMPFTRSAAVSLTTVAQPQEEMGRRSVELLLREDADGATHRHRSVLLQPQLVVRGSSAAQRRRAG</sequence>
<gene>
    <name evidence="6" type="ORF">CLV92_101557</name>
</gene>
<evidence type="ECO:0000256" key="2">
    <source>
        <dbReference type="ARBA" id="ARBA00023125"/>
    </source>
</evidence>
<dbReference type="OrthoDB" id="37081at2"/>
<dbReference type="Pfam" id="PF00356">
    <property type="entry name" value="LacI"/>
    <property type="match status" value="1"/>
</dbReference>
<evidence type="ECO:0000256" key="1">
    <source>
        <dbReference type="ARBA" id="ARBA00023015"/>
    </source>
</evidence>
<evidence type="ECO:0000259" key="5">
    <source>
        <dbReference type="PROSITE" id="PS50932"/>
    </source>
</evidence>
<feature type="coiled-coil region" evidence="4">
    <location>
        <begin position="89"/>
        <end position="116"/>
    </location>
</feature>
<dbReference type="SMART" id="SM00354">
    <property type="entry name" value="HTH_LACI"/>
    <property type="match status" value="1"/>
</dbReference>
<dbReference type="SUPFAM" id="SSF47413">
    <property type="entry name" value="lambda repressor-like DNA-binding domains"/>
    <property type="match status" value="1"/>
</dbReference>
<keyword evidence="4" id="KW-0175">Coiled coil</keyword>
<accession>A0A2S6IX46</accession>
<dbReference type="Gene3D" id="1.10.260.40">
    <property type="entry name" value="lambda repressor-like DNA-binding domains"/>
    <property type="match status" value="1"/>
</dbReference>
<name>A0A2S6IX46_9ACTN</name>
<dbReference type="InterPro" id="IPR028082">
    <property type="entry name" value="Peripla_BP_I"/>
</dbReference>
<dbReference type="PROSITE" id="PS50932">
    <property type="entry name" value="HTH_LACI_2"/>
    <property type="match status" value="1"/>
</dbReference>
<dbReference type="PRINTS" id="PR00036">
    <property type="entry name" value="HTHLACI"/>
</dbReference>
<dbReference type="GO" id="GO:0003700">
    <property type="term" value="F:DNA-binding transcription factor activity"/>
    <property type="evidence" value="ECO:0007669"/>
    <property type="project" value="TreeGrafter"/>
</dbReference>
<dbReference type="Pfam" id="PF13377">
    <property type="entry name" value="Peripla_BP_3"/>
    <property type="match status" value="1"/>
</dbReference>
<feature type="domain" description="HTH lacI-type" evidence="5">
    <location>
        <begin position="3"/>
        <end position="57"/>
    </location>
</feature>
<dbReference type="CDD" id="cd01392">
    <property type="entry name" value="HTH_LacI"/>
    <property type="match status" value="1"/>
</dbReference>
<evidence type="ECO:0000256" key="4">
    <source>
        <dbReference type="SAM" id="Coils"/>
    </source>
</evidence>
<proteinExistence type="predicted"/>
<keyword evidence="2" id="KW-0238">DNA-binding</keyword>
<dbReference type="SUPFAM" id="SSF53822">
    <property type="entry name" value="Periplasmic binding protein-like I"/>
    <property type="match status" value="1"/>
</dbReference>
<dbReference type="PANTHER" id="PTHR30146:SF109">
    <property type="entry name" value="HTH-TYPE TRANSCRIPTIONAL REGULATOR GALS"/>
    <property type="match status" value="1"/>
</dbReference>
<protein>
    <submittedName>
        <fullName evidence="6">LacI family transcriptional regulator</fullName>
    </submittedName>
</protein>
<dbReference type="InterPro" id="IPR010982">
    <property type="entry name" value="Lambda_DNA-bd_dom_sf"/>
</dbReference>
<dbReference type="Proteomes" id="UP000239485">
    <property type="component" value="Unassembled WGS sequence"/>
</dbReference>
<dbReference type="GO" id="GO:0000976">
    <property type="term" value="F:transcription cis-regulatory region binding"/>
    <property type="evidence" value="ECO:0007669"/>
    <property type="project" value="TreeGrafter"/>
</dbReference>
<organism evidence="6 7">
    <name type="scientific">Kineococcus xinjiangensis</name>
    <dbReference type="NCBI Taxonomy" id="512762"/>
    <lineage>
        <taxon>Bacteria</taxon>
        <taxon>Bacillati</taxon>
        <taxon>Actinomycetota</taxon>
        <taxon>Actinomycetes</taxon>
        <taxon>Kineosporiales</taxon>
        <taxon>Kineosporiaceae</taxon>
        <taxon>Kineococcus</taxon>
    </lineage>
</organism>
<dbReference type="InterPro" id="IPR000843">
    <property type="entry name" value="HTH_LacI"/>
</dbReference>
<dbReference type="EMBL" id="PTJD01000001">
    <property type="protein sequence ID" value="PPK98856.1"/>
    <property type="molecule type" value="Genomic_DNA"/>
</dbReference>
<dbReference type="InterPro" id="IPR046335">
    <property type="entry name" value="LacI/GalR-like_sensor"/>
</dbReference>
<dbReference type="AlphaFoldDB" id="A0A2S6IX46"/>
<evidence type="ECO:0000313" key="6">
    <source>
        <dbReference type="EMBL" id="PPK98856.1"/>
    </source>
</evidence>
<dbReference type="PROSITE" id="PS00356">
    <property type="entry name" value="HTH_LACI_1"/>
    <property type="match status" value="1"/>
</dbReference>
<dbReference type="RefSeq" id="WP_104431184.1">
    <property type="nucleotide sequence ID" value="NZ_PTJD01000001.1"/>
</dbReference>
<keyword evidence="1" id="KW-0805">Transcription regulation</keyword>
<keyword evidence="7" id="KW-1185">Reference proteome</keyword>
<evidence type="ECO:0000313" key="7">
    <source>
        <dbReference type="Proteomes" id="UP000239485"/>
    </source>
</evidence>
<evidence type="ECO:0000256" key="3">
    <source>
        <dbReference type="ARBA" id="ARBA00023163"/>
    </source>
</evidence>
<dbReference type="PANTHER" id="PTHR30146">
    <property type="entry name" value="LACI-RELATED TRANSCRIPTIONAL REPRESSOR"/>
    <property type="match status" value="1"/>
</dbReference>
<dbReference type="Gene3D" id="3.40.50.2300">
    <property type="match status" value="2"/>
</dbReference>
<comment type="caution">
    <text evidence="6">The sequence shown here is derived from an EMBL/GenBank/DDBJ whole genome shotgun (WGS) entry which is preliminary data.</text>
</comment>
<reference evidence="6 7" key="1">
    <citation type="submission" date="2018-02" db="EMBL/GenBank/DDBJ databases">
        <title>Genomic Encyclopedia of Archaeal and Bacterial Type Strains, Phase II (KMG-II): from individual species to whole genera.</title>
        <authorList>
            <person name="Goeker M."/>
        </authorList>
    </citation>
    <scope>NUCLEOTIDE SEQUENCE [LARGE SCALE GENOMIC DNA]</scope>
    <source>
        <strain evidence="6 7">DSM 22857</strain>
    </source>
</reference>